<dbReference type="Pfam" id="PF00547">
    <property type="entry name" value="Urease_gamma"/>
    <property type="match status" value="1"/>
</dbReference>
<accession>A0A854QHD2</accession>
<evidence type="ECO:0000256" key="5">
    <source>
        <dbReference type="ARBA" id="ARBA00022596"/>
    </source>
</evidence>
<feature type="binding site" description="via carbamate group" evidence="12">
    <location>
        <position position="531"/>
    </location>
    <ligand>
        <name>Ni(2+)</name>
        <dbReference type="ChEBI" id="CHEBI:49786"/>
        <label>2</label>
    </ligand>
</feature>
<dbReference type="EMBL" id="AMKT01000034">
    <property type="protein sequence ID" value="OXG24106.1"/>
    <property type="molecule type" value="Genomic_DNA"/>
</dbReference>
<dbReference type="InterPro" id="IPR017951">
    <property type="entry name" value="Urease_asu_c"/>
</dbReference>
<dbReference type="PANTHER" id="PTHR33569">
    <property type="entry name" value="UREASE"/>
    <property type="match status" value="1"/>
</dbReference>
<comment type="PTM">
    <text evidence="11">Carbamylation allows a single lysine to coordinate two nickel ions.</text>
</comment>
<dbReference type="PROSITE" id="PS51368">
    <property type="entry name" value="UREASE_3"/>
    <property type="match status" value="1"/>
</dbReference>
<evidence type="ECO:0000313" key="17">
    <source>
        <dbReference type="Proteomes" id="UP000199727"/>
    </source>
</evidence>
<dbReference type="SUPFAM" id="SSF51338">
    <property type="entry name" value="Composite domain of metallo-dependent hydrolases"/>
    <property type="match status" value="1"/>
</dbReference>
<dbReference type="InterPro" id="IPR050069">
    <property type="entry name" value="Urease_subunit"/>
</dbReference>
<dbReference type="PROSITE" id="PS01120">
    <property type="entry name" value="UREASE_1"/>
    <property type="match status" value="1"/>
</dbReference>
<dbReference type="InterPro" id="IPR036463">
    <property type="entry name" value="Urease_gamma_sf"/>
</dbReference>
<dbReference type="InterPro" id="IPR011059">
    <property type="entry name" value="Metal-dep_hydrolase_composite"/>
</dbReference>
<keyword evidence="6 12" id="KW-0479">Metal-binding</keyword>
<dbReference type="Gene3D" id="3.30.280.10">
    <property type="entry name" value="Urease, gamma-like subunit"/>
    <property type="match status" value="1"/>
</dbReference>
<dbReference type="InterPro" id="IPR029754">
    <property type="entry name" value="Urease_Ni-bd"/>
</dbReference>
<evidence type="ECO:0000259" key="15">
    <source>
        <dbReference type="PROSITE" id="PS51368"/>
    </source>
</evidence>
<dbReference type="CDD" id="cd00390">
    <property type="entry name" value="Urease_gamma"/>
    <property type="match status" value="1"/>
</dbReference>
<comment type="caution">
    <text evidence="16">The sequence shown here is derived from an EMBL/GenBank/DDBJ whole genome shotgun (WGS) entry which is preliminary data.</text>
</comment>
<dbReference type="Pfam" id="PF00699">
    <property type="entry name" value="Urease_beta"/>
    <property type="match status" value="1"/>
</dbReference>
<dbReference type="InterPro" id="IPR032466">
    <property type="entry name" value="Metal_Hydrolase"/>
</dbReference>
<evidence type="ECO:0000256" key="3">
    <source>
        <dbReference type="ARBA" id="ARBA00012934"/>
    </source>
</evidence>
<name>A0A854QHD2_CRYNE</name>
<keyword evidence="5 12" id="KW-0533">Nickel</keyword>
<evidence type="ECO:0000256" key="11">
    <source>
        <dbReference type="PIRSR" id="PIRSR001222-50"/>
    </source>
</evidence>
<dbReference type="Pfam" id="PF00449">
    <property type="entry name" value="Urease_alpha"/>
    <property type="match status" value="1"/>
</dbReference>
<feature type="domain" description="Urease" evidence="15">
    <location>
        <begin position="443"/>
        <end position="881"/>
    </location>
</feature>
<dbReference type="SUPFAM" id="SSF51278">
    <property type="entry name" value="Urease, beta-subunit"/>
    <property type="match status" value="1"/>
</dbReference>
<feature type="binding site" evidence="12">
    <location>
        <position position="586"/>
    </location>
    <ligand>
        <name>Ni(2+)</name>
        <dbReference type="ChEBI" id="CHEBI:49786"/>
        <label>2</label>
    </ligand>
</feature>
<feature type="binding site" evidence="14">
    <location>
        <position position="533"/>
    </location>
    <ligand>
        <name>substrate</name>
    </ligand>
</feature>
<comment type="subunit">
    <text evidence="2">Homohexamer.</text>
</comment>
<dbReference type="PANTHER" id="PTHR33569:SF1">
    <property type="entry name" value="UREASE"/>
    <property type="match status" value="1"/>
</dbReference>
<dbReference type="Gene3D" id="2.30.40.10">
    <property type="entry name" value="Urease, subunit C, domain 1"/>
    <property type="match status" value="1"/>
</dbReference>
<proteinExistence type="inferred from homology"/>
<dbReference type="CDD" id="cd00407">
    <property type="entry name" value="Urease_beta"/>
    <property type="match status" value="1"/>
</dbReference>
<feature type="binding site" evidence="12">
    <location>
        <position position="560"/>
    </location>
    <ligand>
        <name>Ni(2+)</name>
        <dbReference type="ChEBI" id="CHEBI:49786"/>
        <label>2</label>
    </ligand>
</feature>
<feature type="modified residue" description="N6-carboxylysine" evidence="11">
    <location>
        <position position="531"/>
    </location>
</feature>
<dbReference type="GO" id="GO:0043419">
    <property type="term" value="P:urea catabolic process"/>
    <property type="evidence" value="ECO:0007669"/>
    <property type="project" value="UniProtKB-UniPathway"/>
</dbReference>
<dbReference type="HAMAP" id="MF_01953">
    <property type="entry name" value="Urease_alpha"/>
    <property type="match status" value="1"/>
</dbReference>
<dbReference type="InterPro" id="IPR002026">
    <property type="entry name" value="Urease_gamma/gamma-beta_su"/>
</dbReference>
<evidence type="ECO:0000256" key="7">
    <source>
        <dbReference type="ARBA" id="ARBA00022801"/>
    </source>
</evidence>
<dbReference type="NCBIfam" id="NF009671">
    <property type="entry name" value="PRK13192.1"/>
    <property type="match status" value="1"/>
</dbReference>
<evidence type="ECO:0000256" key="4">
    <source>
        <dbReference type="ARBA" id="ARBA00013883"/>
    </source>
</evidence>
<dbReference type="AlphaFoldDB" id="A0A854QHD2"/>
<organism evidence="16 17">
    <name type="scientific">Cryptococcus neoformans Tu259-1</name>
    <dbReference type="NCBI Taxonomy" id="1230072"/>
    <lineage>
        <taxon>Eukaryota</taxon>
        <taxon>Fungi</taxon>
        <taxon>Dikarya</taxon>
        <taxon>Basidiomycota</taxon>
        <taxon>Agaricomycotina</taxon>
        <taxon>Tremellomycetes</taxon>
        <taxon>Tremellales</taxon>
        <taxon>Cryptococcaceae</taxon>
        <taxon>Cryptococcus</taxon>
        <taxon>Cryptococcus neoformans species complex</taxon>
    </lineage>
</organism>
<dbReference type="InterPro" id="IPR005848">
    <property type="entry name" value="Urease_asu"/>
</dbReference>
<dbReference type="GO" id="GO:0035550">
    <property type="term" value="C:urease complex"/>
    <property type="evidence" value="ECO:0007669"/>
    <property type="project" value="InterPro"/>
</dbReference>
<dbReference type="SUPFAM" id="SSF54111">
    <property type="entry name" value="Urease, gamma-subunit"/>
    <property type="match status" value="1"/>
</dbReference>
<evidence type="ECO:0000313" key="16">
    <source>
        <dbReference type="EMBL" id="OXG24106.1"/>
    </source>
</evidence>
<dbReference type="SUPFAM" id="SSF51556">
    <property type="entry name" value="Metallo-dependent hydrolases"/>
    <property type="match status" value="1"/>
</dbReference>
<dbReference type="Pfam" id="PF01979">
    <property type="entry name" value="Amidohydro_1"/>
    <property type="match status" value="1"/>
</dbReference>
<evidence type="ECO:0000256" key="13">
    <source>
        <dbReference type="PIRSR" id="PIRSR611612-52"/>
    </source>
</evidence>
<protein>
    <recommendedName>
        <fullName evidence="4">Urease</fullName>
        <ecNumber evidence="3">3.5.1.5</ecNumber>
    </recommendedName>
    <alternativeName>
        <fullName evidence="9">Urea amidohydrolase</fullName>
    </alternativeName>
</protein>
<dbReference type="CDD" id="cd00375">
    <property type="entry name" value="Urease_alpha"/>
    <property type="match status" value="1"/>
</dbReference>
<dbReference type="InterPro" id="IPR008221">
    <property type="entry name" value="Urease"/>
</dbReference>
<dbReference type="UniPathway" id="UPA00258">
    <property type="reaction ID" value="UER00370"/>
</dbReference>
<reference evidence="16 17" key="1">
    <citation type="submission" date="2017-06" db="EMBL/GenBank/DDBJ databases">
        <title>Global population genomics of the pathogenic fungus Cryptococcus neoformans var. grubii.</title>
        <authorList>
            <person name="Cuomo C."/>
            <person name="Litvintseva A."/>
            <person name="Chen Y."/>
            <person name="Young S."/>
            <person name="Zeng Q."/>
            <person name="Chapman S."/>
            <person name="Gujja S."/>
            <person name="Saif S."/>
            <person name="Birren B."/>
        </authorList>
    </citation>
    <scope>NUCLEOTIDE SEQUENCE [LARGE SCALE GENOMIC DNA]</scope>
    <source>
        <strain evidence="16 17">Tu259-1</strain>
    </source>
</reference>
<dbReference type="GO" id="GO:0009039">
    <property type="term" value="F:urease activity"/>
    <property type="evidence" value="ECO:0007669"/>
    <property type="project" value="UniProtKB-EC"/>
</dbReference>
<dbReference type="PRINTS" id="PR01752">
    <property type="entry name" value="UREASE"/>
</dbReference>
<dbReference type="FunFam" id="3.30.280.10:FF:000001">
    <property type="entry name" value="Urease subunit alpha"/>
    <property type="match status" value="1"/>
</dbReference>
<dbReference type="InterPro" id="IPR002019">
    <property type="entry name" value="Urease_beta-like"/>
</dbReference>
<dbReference type="EC" id="3.5.1.5" evidence="3"/>
<sequence length="881" mass="96004">MSTDGTGWETKPHKGTQLPHPLRPVFDSLLLFFIFCFPFLPPHHTKNIMHLLPRETDKLILTTLGTLAQRRLARGLILNRAETIALISSQLQEFVRDGRHSVAELMDLGKKMLGRRHVRKGVPESIHTIQVEGTFPDGVFLVTVDDPISSDDGDLNNAFYGSFLPIPSADVFPAAPEPADTLLGALICRKETVKINASRRRFRLEVKNAGDRPVQVGSHYHFLETNPALIFDRLLSYGYHLDIPAGTAVRFEPGEKKTVTMVEFGGKKIFHGGSGLGNGSFDENLRETKVKEMVEKGGFGHKEQEKIEEGPVTEMNREVYASMFGPTTGDKIKLADMDLWIEVEKDYTVYGDECKFGGGKVIRDGGGQASGRHDHEVLDLVITNALIVDWTGIYKADIGVKNGIIVGIGKAGNPDMMDGVTDGMIVGSSTEVISGEKLITTAGALDVHVHYISPQLMTEALASGITTVIGGGTGPADGSNATTCTSSSFYMQNMIKATDTIPLNFGFTGKGSDSGTNAMRDIIEAGACGLKVHEDWGATPEVIDRALSMADEYDVQINLHSDTLNESGYVESTLAAIKGRTIHSYHTEGAGGGHAPDIIVVCEYENVLPSSTNPTRPYAVNTLDEHLDMLMICHGLDKSIPEDIAFADSRIRSETVAAEDVLQDTGAISMISSDCQAMGRIGEVVTRTWRTAAKMKQFRGPLEGDEPTRDNNRVKRYVAKYTINPAITHGMSHLIGQVAVGCLADLVFWTAESFGARPEMILKGGVIAWAAVGDANASIPTVQPVLGRPMWGSQPEAAALNSIVWVSQASLDKDLVKRFNIKKRAEAVKNCRSIGKKDMKWNDTMPKMTVDPETYDVRADGVLCDVPPADKLPLTRRYFVY</sequence>
<dbReference type="InterPro" id="IPR036461">
    <property type="entry name" value="Urease_betasu_sf"/>
</dbReference>
<dbReference type="NCBIfam" id="TIGR01792">
    <property type="entry name" value="urease_alph"/>
    <property type="match status" value="1"/>
</dbReference>
<evidence type="ECO:0000256" key="10">
    <source>
        <dbReference type="ARBA" id="ARBA00056221"/>
    </source>
</evidence>
<dbReference type="PROSITE" id="PS00145">
    <property type="entry name" value="UREASE_2"/>
    <property type="match status" value="1"/>
</dbReference>
<dbReference type="GO" id="GO:0016151">
    <property type="term" value="F:nickel cation binding"/>
    <property type="evidence" value="ECO:0007669"/>
    <property type="project" value="InterPro"/>
</dbReference>
<dbReference type="InterPro" id="IPR017950">
    <property type="entry name" value="Urease_AS"/>
</dbReference>
<feature type="binding site" evidence="12">
    <location>
        <position position="450"/>
    </location>
    <ligand>
        <name>Ni(2+)</name>
        <dbReference type="ChEBI" id="CHEBI:49786"/>
        <label>1</label>
    </ligand>
</feature>
<dbReference type="InterPro" id="IPR011612">
    <property type="entry name" value="Urease_alpha_N_dom"/>
</dbReference>
<dbReference type="OrthoDB" id="1708534at2759"/>
<dbReference type="SMR" id="A0A854QHD2"/>
<evidence type="ECO:0000256" key="14">
    <source>
        <dbReference type="PROSITE-ProRule" id="PRU00700"/>
    </source>
</evidence>
<evidence type="ECO:0000256" key="2">
    <source>
        <dbReference type="ARBA" id="ARBA00011643"/>
    </source>
</evidence>
<evidence type="ECO:0000256" key="12">
    <source>
        <dbReference type="PIRSR" id="PIRSR001222-51"/>
    </source>
</evidence>
<feature type="binding site" evidence="12">
    <location>
        <position position="674"/>
    </location>
    <ligand>
        <name>Ni(2+)</name>
        <dbReference type="ChEBI" id="CHEBI:49786"/>
        <label>1</label>
    </ligand>
</feature>
<evidence type="ECO:0000256" key="1">
    <source>
        <dbReference type="ARBA" id="ARBA00004897"/>
    </source>
</evidence>
<evidence type="ECO:0000256" key="9">
    <source>
        <dbReference type="ARBA" id="ARBA00030395"/>
    </source>
</evidence>
<dbReference type="PIRSF" id="PIRSF001222">
    <property type="entry name" value="Urease"/>
    <property type="match status" value="1"/>
</dbReference>
<dbReference type="Proteomes" id="UP000199727">
    <property type="component" value="Unassembled WGS sequence"/>
</dbReference>
<feature type="binding site" description="via carbamate group" evidence="12">
    <location>
        <position position="531"/>
    </location>
    <ligand>
        <name>Ni(2+)</name>
        <dbReference type="ChEBI" id="CHEBI:49786"/>
        <label>1</label>
    </ligand>
</feature>
<dbReference type="NCBIfam" id="TIGR00193">
    <property type="entry name" value="urease_gam"/>
    <property type="match status" value="1"/>
</dbReference>
<comment type="cofactor">
    <cofactor evidence="12">
        <name>Ni cation</name>
        <dbReference type="ChEBI" id="CHEBI:25516"/>
    </cofactor>
    <text evidence="12">Binds 2 nickel ions per subunit.</text>
</comment>
<keyword evidence="7 14" id="KW-0378">Hydrolase</keyword>
<feature type="binding site" evidence="12">
    <location>
        <position position="448"/>
    </location>
    <ligand>
        <name>Ni(2+)</name>
        <dbReference type="ChEBI" id="CHEBI:49786"/>
        <label>1</label>
    </ligand>
</feature>
<comment type="function">
    <text evidence="10">Plays a nutritional role via nitrogen acquisition in the environment. Contributes to the central nervous system invasion by enhancing yeast sequestration within microcapillary beds (such as within the brain) during hematogenous spread, thereby facilitating blood-to-brain invasion by C.neoformans. Affects fitness within the mammalian phagosome, promoting non-lytic exocytosis while delaying intracellular replication and thus reducing phagolysosomal membrane damage, events that could facilitate cryptococcal dissemination when transported inside macrophages. Urease activity is also associated with the regulation of key intracellular metabolic pathways, including melanin biosynthesis, polyamine biosynthesis, as well as intracellular levels of proline and reactive oxygen species.</text>
</comment>
<gene>
    <name evidence="16" type="ORF">C361_02655</name>
</gene>
<dbReference type="NCBIfam" id="NF009686">
    <property type="entry name" value="PRK13207.1"/>
    <property type="match status" value="1"/>
</dbReference>
<dbReference type="InterPro" id="IPR006680">
    <property type="entry name" value="Amidohydro-rel"/>
</dbReference>
<comment type="pathway">
    <text evidence="1">Nitrogen metabolism; urea degradation; CO(2) and NH(3) from urea (urease route): step 1/1.</text>
</comment>
<keyword evidence="8" id="KW-0843">Virulence</keyword>
<feature type="active site" description="Proton donor" evidence="13 14">
    <location>
        <position position="634"/>
    </location>
</feature>
<dbReference type="NCBIfam" id="TIGR00192">
    <property type="entry name" value="urease_beta"/>
    <property type="match status" value="1"/>
</dbReference>
<evidence type="ECO:0000256" key="8">
    <source>
        <dbReference type="ARBA" id="ARBA00023026"/>
    </source>
</evidence>
<dbReference type="Gene3D" id="2.10.150.10">
    <property type="entry name" value="Urease, beta subunit"/>
    <property type="match status" value="1"/>
</dbReference>
<evidence type="ECO:0000256" key="6">
    <source>
        <dbReference type="ARBA" id="ARBA00022723"/>
    </source>
</evidence>
<dbReference type="Gene3D" id="3.20.20.140">
    <property type="entry name" value="Metal-dependent hydrolases"/>
    <property type="match status" value="1"/>
</dbReference>